<protein>
    <submittedName>
        <fullName evidence="2">Uncharacterized protein</fullName>
    </submittedName>
</protein>
<dbReference type="EMBL" id="JABFBC010000003">
    <property type="protein sequence ID" value="NNU81957.1"/>
    <property type="molecule type" value="Genomic_DNA"/>
</dbReference>
<keyword evidence="1" id="KW-0812">Transmembrane</keyword>
<keyword evidence="1" id="KW-1133">Transmembrane helix</keyword>
<keyword evidence="1" id="KW-0472">Membrane</keyword>
<comment type="caution">
    <text evidence="2">The sequence shown here is derived from an EMBL/GenBank/DDBJ whole genome shotgun (WGS) entry which is preliminary data.</text>
</comment>
<organism evidence="2 3">
    <name type="scientific">Halovulum dunhuangense</name>
    <dbReference type="NCBI Taxonomy" id="1505036"/>
    <lineage>
        <taxon>Bacteria</taxon>
        <taxon>Pseudomonadati</taxon>
        <taxon>Pseudomonadota</taxon>
        <taxon>Alphaproteobacteria</taxon>
        <taxon>Rhodobacterales</taxon>
        <taxon>Paracoccaceae</taxon>
        <taxon>Halovulum</taxon>
    </lineage>
</organism>
<sequence length="129" mass="12961">MKQAAVMLGVIGGILGLILGVSVSGWLALTGWLGTEVQGDLPRALRSPENADLLKAAGVLAPLLAIAGGAMAVLRPYWAAGLLLASAAAMYGAFGLGFFTTFPIAMCALAGLLALLGGLGREPGGLTRR</sequence>
<dbReference type="Proteomes" id="UP000572377">
    <property type="component" value="Unassembled WGS sequence"/>
</dbReference>
<name>A0A849L7B7_9RHOB</name>
<keyword evidence="3" id="KW-1185">Reference proteome</keyword>
<dbReference type="AlphaFoldDB" id="A0A849L7B7"/>
<evidence type="ECO:0000313" key="2">
    <source>
        <dbReference type="EMBL" id="NNU81957.1"/>
    </source>
</evidence>
<feature type="transmembrane region" description="Helical" evidence="1">
    <location>
        <begin position="102"/>
        <end position="120"/>
    </location>
</feature>
<accession>A0A849L7B7</accession>
<evidence type="ECO:0000256" key="1">
    <source>
        <dbReference type="SAM" id="Phobius"/>
    </source>
</evidence>
<feature type="transmembrane region" description="Helical" evidence="1">
    <location>
        <begin position="53"/>
        <end position="70"/>
    </location>
</feature>
<gene>
    <name evidence="2" type="ORF">HMH01_16085</name>
</gene>
<dbReference type="RefSeq" id="WP_171326811.1">
    <property type="nucleotide sequence ID" value="NZ_JABFBC010000003.1"/>
</dbReference>
<reference evidence="2 3" key="1">
    <citation type="submission" date="2020-05" db="EMBL/GenBank/DDBJ databases">
        <title>Gimesia benthica sp. nov., a novel planctomycete isolated from a deep-sea water sample of the Northwest Indian Ocean.</title>
        <authorList>
            <person name="Wang J."/>
            <person name="Ruan C."/>
            <person name="Song L."/>
            <person name="Zhu Y."/>
            <person name="Li A."/>
            <person name="Zheng X."/>
            <person name="Wang L."/>
            <person name="Lu Z."/>
            <person name="Huang Y."/>
            <person name="Du W."/>
            <person name="Zhou Y."/>
            <person name="Huang L."/>
            <person name="Dai X."/>
        </authorList>
    </citation>
    <scope>NUCLEOTIDE SEQUENCE [LARGE SCALE GENOMIC DNA]</scope>
    <source>
        <strain evidence="2 3">YYQ-30</strain>
    </source>
</reference>
<proteinExistence type="predicted"/>
<feature type="transmembrane region" description="Helical" evidence="1">
    <location>
        <begin position="7"/>
        <end position="33"/>
    </location>
</feature>
<evidence type="ECO:0000313" key="3">
    <source>
        <dbReference type="Proteomes" id="UP000572377"/>
    </source>
</evidence>